<comment type="cofactor">
    <cofactor evidence="2 10">
        <name>a divalent metal cation</name>
        <dbReference type="ChEBI" id="CHEBI:60240"/>
    </cofactor>
</comment>
<evidence type="ECO:0000256" key="1">
    <source>
        <dbReference type="ARBA" id="ARBA00001342"/>
    </source>
</evidence>
<comment type="subunit">
    <text evidence="4 10">Homotrimer.</text>
</comment>
<evidence type="ECO:0000256" key="5">
    <source>
        <dbReference type="ARBA" id="ARBA00022723"/>
    </source>
</evidence>
<dbReference type="Proteomes" id="UP000480275">
    <property type="component" value="Unassembled WGS sequence"/>
</dbReference>
<protein>
    <recommendedName>
        <fullName evidence="10">4-hydroxy-4-methyl-2-oxoglutarate aldolase</fullName>
        <shortName evidence="10">HMG aldolase</shortName>
        <ecNumber evidence="10">4.1.1.112</ecNumber>
        <ecNumber evidence="10">4.1.3.17</ecNumber>
    </recommendedName>
    <alternativeName>
        <fullName evidence="10">Oxaloacetate decarboxylase</fullName>
    </alternativeName>
</protein>
<feature type="binding site" evidence="9">
    <location>
        <begin position="80"/>
        <end position="83"/>
    </location>
    <ligand>
        <name>substrate</name>
    </ligand>
</feature>
<dbReference type="Gene3D" id="3.50.30.40">
    <property type="entry name" value="Ribonuclease E inhibitor RraA/RraA-like"/>
    <property type="match status" value="1"/>
</dbReference>
<organism evidence="11 12">
    <name type="scientific">Rhodocyclus tenuis</name>
    <name type="common">Rhodospirillum tenue</name>
    <dbReference type="NCBI Taxonomy" id="1066"/>
    <lineage>
        <taxon>Bacteria</taxon>
        <taxon>Pseudomonadati</taxon>
        <taxon>Pseudomonadota</taxon>
        <taxon>Betaproteobacteria</taxon>
        <taxon>Rhodocyclales</taxon>
        <taxon>Rhodocyclaceae</taxon>
        <taxon>Rhodocyclus</taxon>
    </lineage>
</organism>
<dbReference type="EC" id="4.1.3.17" evidence="10"/>
<dbReference type="PANTHER" id="PTHR33254:SF4">
    <property type="entry name" value="4-HYDROXY-4-METHYL-2-OXOGLUTARATE ALDOLASE 3-RELATED"/>
    <property type="match status" value="1"/>
</dbReference>
<comment type="catalytic activity">
    <reaction evidence="8 10">
        <text>oxaloacetate + H(+) = pyruvate + CO2</text>
        <dbReference type="Rhea" id="RHEA:15641"/>
        <dbReference type="ChEBI" id="CHEBI:15361"/>
        <dbReference type="ChEBI" id="CHEBI:15378"/>
        <dbReference type="ChEBI" id="CHEBI:16452"/>
        <dbReference type="ChEBI" id="CHEBI:16526"/>
        <dbReference type="EC" id="4.1.1.112"/>
    </reaction>
</comment>
<accession>A0A6L5JWF5</accession>
<sequence>MPFCTADLLDANEARLADGSLRVATPLFRNFGGRNKFMGRITTLSTFEDNSRVREILAESGAGRVLVIDGKASLRRALLGDQLADLARCNAWEGVVINGCIRDSAVIARVDLGVRALATHPRKTEKNGLGERDLPLNFADVEFIPGEWLYADEDGILVSAAALT</sequence>
<dbReference type="Pfam" id="PF03737">
    <property type="entry name" value="RraA-like"/>
    <property type="match status" value="1"/>
</dbReference>
<proteinExistence type="inferred from homology"/>
<evidence type="ECO:0000256" key="8">
    <source>
        <dbReference type="ARBA" id="ARBA00047973"/>
    </source>
</evidence>
<keyword evidence="9" id="KW-0460">Magnesium</keyword>
<dbReference type="GO" id="GO:0008948">
    <property type="term" value="F:oxaloacetate decarboxylase activity"/>
    <property type="evidence" value="ECO:0007669"/>
    <property type="project" value="UniProtKB-EC"/>
</dbReference>
<dbReference type="EC" id="4.1.1.112" evidence="10"/>
<evidence type="ECO:0000256" key="6">
    <source>
        <dbReference type="ARBA" id="ARBA00023239"/>
    </source>
</evidence>
<comment type="caution">
    <text evidence="11">The sequence shown here is derived from an EMBL/GenBank/DDBJ whole genome shotgun (WGS) entry which is preliminary data.</text>
</comment>
<dbReference type="InterPro" id="IPR036704">
    <property type="entry name" value="RraA/RraA-like_sf"/>
</dbReference>
<feature type="binding site" evidence="9">
    <location>
        <position position="102"/>
    </location>
    <ligand>
        <name>substrate</name>
    </ligand>
</feature>
<dbReference type="GO" id="GO:0051252">
    <property type="term" value="P:regulation of RNA metabolic process"/>
    <property type="evidence" value="ECO:0007669"/>
    <property type="project" value="InterPro"/>
</dbReference>
<dbReference type="GO" id="GO:0046872">
    <property type="term" value="F:metal ion binding"/>
    <property type="evidence" value="ECO:0007669"/>
    <property type="project" value="UniProtKB-KW"/>
</dbReference>
<evidence type="ECO:0000256" key="4">
    <source>
        <dbReference type="ARBA" id="ARBA00011233"/>
    </source>
</evidence>
<dbReference type="CDD" id="cd16841">
    <property type="entry name" value="RraA_family"/>
    <property type="match status" value="1"/>
</dbReference>
<evidence type="ECO:0000256" key="9">
    <source>
        <dbReference type="PIRSR" id="PIRSR605493-1"/>
    </source>
</evidence>
<evidence type="ECO:0000256" key="2">
    <source>
        <dbReference type="ARBA" id="ARBA00001968"/>
    </source>
</evidence>
<evidence type="ECO:0000256" key="7">
    <source>
        <dbReference type="ARBA" id="ARBA00025046"/>
    </source>
</evidence>
<feature type="binding site" evidence="9">
    <location>
        <position position="103"/>
    </location>
    <ligand>
        <name>Mg(2+)</name>
        <dbReference type="ChEBI" id="CHEBI:18420"/>
    </ligand>
</feature>
<evidence type="ECO:0000313" key="11">
    <source>
        <dbReference type="EMBL" id="MQY51703.1"/>
    </source>
</evidence>
<keyword evidence="5 9" id="KW-0479">Metal-binding</keyword>
<dbReference type="NCBIfam" id="TIGR01935">
    <property type="entry name" value="NOT-MenG"/>
    <property type="match status" value="1"/>
</dbReference>
<dbReference type="SUPFAM" id="SSF89562">
    <property type="entry name" value="RraA-like"/>
    <property type="match status" value="1"/>
</dbReference>
<dbReference type="GO" id="GO:0008428">
    <property type="term" value="F:ribonuclease inhibitor activity"/>
    <property type="evidence" value="ECO:0007669"/>
    <property type="project" value="InterPro"/>
</dbReference>
<dbReference type="NCBIfam" id="NF006875">
    <property type="entry name" value="PRK09372.1"/>
    <property type="match status" value="1"/>
</dbReference>
<name>A0A6L5JWF5_RHOTE</name>
<dbReference type="InterPro" id="IPR005493">
    <property type="entry name" value="RraA/RraA-like"/>
</dbReference>
<dbReference type="AlphaFoldDB" id="A0A6L5JWF5"/>
<dbReference type="EMBL" id="WIXJ01000004">
    <property type="protein sequence ID" value="MQY51703.1"/>
    <property type="molecule type" value="Genomic_DNA"/>
</dbReference>
<evidence type="ECO:0000313" key="12">
    <source>
        <dbReference type="Proteomes" id="UP000480275"/>
    </source>
</evidence>
<dbReference type="InterPro" id="IPR010203">
    <property type="entry name" value="RraA"/>
</dbReference>
<dbReference type="OrthoDB" id="943692at2"/>
<comment type="cofactor">
    <cofactor evidence="9">
        <name>Mg(2+)</name>
        <dbReference type="ChEBI" id="CHEBI:18420"/>
    </cofactor>
</comment>
<keyword evidence="6 10" id="KW-0456">Lyase</keyword>
<evidence type="ECO:0000256" key="10">
    <source>
        <dbReference type="RuleBase" id="RU004338"/>
    </source>
</evidence>
<reference evidence="11 12" key="1">
    <citation type="submission" date="2019-10" db="EMBL/GenBank/DDBJ databases">
        <title>Whole-genome sequence of the purple nonsulfur photosynthetic bacterium Rhodocyclus tenuis.</title>
        <authorList>
            <person name="Kyndt J.A."/>
            <person name="Meyer T.E."/>
        </authorList>
    </citation>
    <scope>NUCLEOTIDE SEQUENCE [LARGE SCALE GENOMIC DNA]</scope>
    <source>
        <strain evidence="11 12">DSM 110</strain>
    </source>
</reference>
<gene>
    <name evidence="11" type="primary">rraA</name>
    <name evidence="11" type="ORF">GHK24_07950</name>
</gene>
<evidence type="ECO:0000256" key="3">
    <source>
        <dbReference type="ARBA" id="ARBA00008621"/>
    </source>
</evidence>
<dbReference type="PANTHER" id="PTHR33254">
    <property type="entry name" value="4-HYDROXY-4-METHYL-2-OXOGLUTARATE ALDOLASE 3-RELATED"/>
    <property type="match status" value="1"/>
</dbReference>
<comment type="function">
    <text evidence="7 10">Catalyzes the aldol cleavage of 4-hydroxy-4-methyl-2-oxoglutarate (HMG) into 2 molecules of pyruvate. Also contains a secondary oxaloacetate (OAA) decarboxylase activity due to the common pyruvate enolate transition state formed following C-C bond cleavage in the retro-aldol and decarboxylation reactions.</text>
</comment>
<comment type="catalytic activity">
    <reaction evidence="1 10">
        <text>4-hydroxy-4-methyl-2-oxoglutarate = 2 pyruvate</text>
        <dbReference type="Rhea" id="RHEA:22748"/>
        <dbReference type="ChEBI" id="CHEBI:15361"/>
        <dbReference type="ChEBI" id="CHEBI:58276"/>
        <dbReference type="EC" id="4.1.3.17"/>
    </reaction>
</comment>
<dbReference type="GO" id="GO:0047443">
    <property type="term" value="F:4-hydroxy-4-methyl-2-oxoglutarate aldolase activity"/>
    <property type="evidence" value="ECO:0007669"/>
    <property type="project" value="UniProtKB-EC"/>
</dbReference>
<comment type="similarity">
    <text evidence="3 10">Belongs to the class II aldolase/RraA-like family.</text>
</comment>